<evidence type="ECO:0000256" key="6">
    <source>
        <dbReference type="ARBA" id="ARBA00023002"/>
    </source>
</evidence>
<dbReference type="GO" id="GO:0020037">
    <property type="term" value="F:heme binding"/>
    <property type="evidence" value="ECO:0007669"/>
    <property type="project" value="InterPro"/>
</dbReference>
<keyword evidence="7" id="KW-0408">Iron</keyword>
<evidence type="ECO:0000256" key="4">
    <source>
        <dbReference type="ARBA" id="ARBA00022723"/>
    </source>
</evidence>
<dbReference type="GO" id="GO:0016020">
    <property type="term" value="C:membrane"/>
    <property type="evidence" value="ECO:0007669"/>
    <property type="project" value="UniProtKB-SubCell"/>
</dbReference>
<feature type="transmembrane region" description="Helical" evidence="9">
    <location>
        <begin position="15"/>
        <end position="32"/>
    </location>
</feature>
<evidence type="ECO:0000256" key="8">
    <source>
        <dbReference type="ARBA" id="ARBA00023136"/>
    </source>
</evidence>
<evidence type="ECO:0000256" key="3">
    <source>
        <dbReference type="ARBA" id="ARBA00022692"/>
    </source>
</evidence>
<organism evidence="10">
    <name type="scientific">Ananas comosus var. bracteatus</name>
    <name type="common">red pineapple</name>
    <dbReference type="NCBI Taxonomy" id="296719"/>
    <lineage>
        <taxon>Eukaryota</taxon>
        <taxon>Viridiplantae</taxon>
        <taxon>Streptophyta</taxon>
        <taxon>Embryophyta</taxon>
        <taxon>Tracheophyta</taxon>
        <taxon>Spermatophyta</taxon>
        <taxon>Magnoliopsida</taxon>
        <taxon>Liliopsida</taxon>
        <taxon>Poales</taxon>
        <taxon>Bromeliaceae</taxon>
        <taxon>Bromelioideae</taxon>
        <taxon>Ananas</taxon>
    </lineage>
</organism>
<keyword evidence="8 9" id="KW-0472">Membrane</keyword>
<dbReference type="GO" id="GO:0010268">
    <property type="term" value="P:brassinosteroid homeostasis"/>
    <property type="evidence" value="ECO:0007669"/>
    <property type="project" value="TreeGrafter"/>
</dbReference>
<evidence type="ECO:0000256" key="1">
    <source>
        <dbReference type="ARBA" id="ARBA00004167"/>
    </source>
</evidence>
<sequence length="194" mass="22233">MRCPCSFLSQVVEEFLLFLSLVLLPLILYTYLTKWRERRASITFPRAASDGLSYGKIYRSNLFGKPTIVSADAGLNRFVLQNEGRLFECSYPRSIGAILGKWSMLVLVGEMHREMRTIAVNFMSSSRLRALLLPEVERHALLVLSSWREGSPFSAQEEVKKFTFNLMAKSIMSMDPGEAETEKLRREYITFMKG</sequence>
<dbReference type="GO" id="GO:0016125">
    <property type="term" value="P:sterol metabolic process"/>
    <property type="evidence" value="ECO:0007669"/>
    <property type="project" value="TreeGrafter"/>
</dbReference>
<dbReference type="GO" id="GO:0005506">
    <property type="term" value="F:iron ion binding"/>
    <property type="evidence" value="ECO:0007669"/>
    <property type="project" value="InterPro"/>
</dbReference>
<evidence type="ECO:0000313" key="10">
    <source>
        <dbReference type="EMBL" id="CAD1837343.1"/>
    </source>
</evidence>
<comment type="similarity">
    <text evidence="2">Belongs to the cytochrome P450 family.</text>
</comment>
<dbReference type="InterPro" id="IPR036396">
    <property type="entry name" value="Cyt_P450_sf"/>
</dbReference>
<reference evidence="10" key="1">
    <citation type="submission" date="2020-07" db="EMBL/GenBank/DDBJ databases">
        <authorList>
            <person name="Lin J."/>
        </authorList>
    </citation>
    <scope>NUCLEOTIDE SEQUENCE</scope>
</reference>
<proteinExistence type="inferred from homology"/>
<evidence type="ECO:0000256" key="9">
    <source>
        <dbReference type="SAM" id="Phobius"/>
    </source>
</evidence>
<protein>
    <submittedName>
        <fullName evidence="10">Uncharacterized protein</fullName>
    </submittedName>
</protein>
<dbReference type="Gene3D" id="1.10.630.10">
    <property type="entry name" value="Cytochrome P450"/>
    <property type="match status" value="1"/>
</dbReference>
<gene>
    <name evidence="10" type="ORF">CB5_LOCUS20554</name>
</gene>
<dbReference type="AlphaFoldDB" id="A0A6V7Q2U1"/>
<evidence type="ECO:0000256" key="7">
    <source>
        <dbReference type="ARBA" id="ARBA00023004"/>
    </source>
</evidence>
<evidence type="ECO:0000256" key="2">
    <source>
        <dbReference type="ARBA" id="ARBA00010617"/>
    </source>
</evidence>
<dbReference type="GO" id="GO:0004497">
    <property type="term" value="F:monooxygenase activity"/>
    <property type="evidence" value="ECO:0007669"/>
    <property type="project" value="InterPro"/>
</dbReference>
<dbReference type="SUPFAM" id="SSF48264">
    <property type="entry name" value="Cytochrome P450"/>
    <property type="match status" value="1"/>
</dbReference>
<dbReference type="EMBL" id="LR862132">
    <property type="protein sequence ID" value="CAD1837343.1"/>
    <property type="molecule type" value="Genomic_DNA"/>
</dbReference>
<keyword evidence="5 9" id="KW-1133">Transmembrane helix</keyword>
<dbReference type="GO" id="GO:0016132">
    <property type="term" value="P:brassinosteroid biosynthetic process"/>
    <property type="evidence" value="ECO:0007669"/>
    <property type="project" value="TreeGrafter"/>
</dbReference>
<keyword evidence="4" id="KW-0479">Metal-binding</keyword>
<name>A0A6V7Q2U1_ANACO</name>
<accession>A0A6V7Q2U1</accession>
<dbReference type="PANTHER" id="PTHR24286">
    <property type="entry name" value="CYTOCHROME P450 26"/>
    <property type="match status" value="1"/>
</dbReference>
<keyword evidence="6" id="KW-0560">Oxidoreductase</keyword>
<keyword evidence="3 9" id="KW-0812">Transmembrane</keyword>
<comment type="subcellular location">
    <subcellularLocation>
        <location evidence="1">Membrane</location>
        <topology evidence="1">Single-pass membrane protein</topology>
    </subcellularLocation>
</comment>
<dbReference type="GO" id="GO:0016705">
    <property type="term" value="F:oxidoreductase activity, acting on paired donors, with incorporation or reduction of molecular oxygen"/>
    <property type="evidence" value="ECO:0007669"/>
    <property type="project" value="InterPro"/>
</dbReference>
<evidence type="ECO:0000256" key="5">
    <source>
        <dbReference type="ARBA" id="ARBA00022989"/>
    </source>
</evidence>
<dbReference type="PANTHER" id="PTHR24286:SF194">
    <property type="entry name" value="STEROID (22S)-HYDROXYLASE"/>
    <property type="match status" value="1"/>
</dbReference>